<dbReference type="HOGENOM" id="CLU_1924209_0_0_7"/>
<evidence type="ECO:0000256" key="2">
    <source>
        <dbReference type="SAM" id="Phobius"/>
    </source>
</evidence>
<proteinExistence type="predicted"/>
<dbReference type="AlphaFoldDB" id="I4C404"/>
<reference evidence="4" key="1">
    <citation type="submission" date="2012-06" db="EMBL/GenBank/DDBJ databases">
        <title>Complete sequence of chromosome of Desulfomonile tiedjei DSM 6799.</title>
        <authorList>
            <person name="Lucas S."/>
            <person name="Copeland A."/>
            <person name="Lapidus A."/>
            <person name="Glavina del Rio T."/>
            <person name="Dalin E."/>
            <person name="Tice H."/>
            <person name="Bruce D."/>
            <person name="Goodwin L."/>
            <person name="Pitluck S."/>
            <person name="Peters L."/>
            <person name="Ovchinnikova G."/>
            <person name="Zeytun A."/>
            <person name="Lu M."/>
            <person name="Kyrpides N."/>
            <person name="Mavromatis K."/>
            <person name="Ivanova N."/>
            <person name="Brettin T."/>
            <person name="Detter J.C."/>
            <person name="Han C."/>
            <person name="Larimer F."/>
            <person name="Land M."/>
            <person name="Hauser L."/>
            <person name="Markowitz V."/>
            <person name="Cheng J.-F."/>
            <person name="Hugenholtz P."/>
            <person name="Woyke T."/>
            <person name="Wu D."/>
            <person name="Spring S."/>
            <person name="Schroeder M."/>
            <person name="Brambilla E."/>
            <person name="Klenk H.-P."/>
            <person name="Eisen J.A."/>
        </authorList>
    </citation>
    <scope>NUCLEOTIDE SEQUENCE [LARGE SCALE GENOMIC DNA]</scope>
    <source>
        <strain evidence="4">ATCC 49306 / DSM 6799 / DCB-1</strain>
    </source>
</reference>
<protein>
    <submittedName>
        <fullName evidence="3">Uncharacterized protein</fullName>
    </submittedName>
</protein>
<evidence type="ECO:0000313" key="3">
    <source>
        <dbReference type="EMBL" id="AFM24295.1"/>
    </source>
</evidence>
<dbReference type="KEGG" id="dti:Desti_1584"/>
<name>I4C404_DESTA</name>
<feature type="region of interest" description="Disordered" evidence="1">
    <location>
        <begin position="56"/>
        <end position="75"/>
    </location>
</feature>
<keyword evidence="2" id="KW-1133">Transmembrane helix</keyword>
<dbReference type="Proteomes" id="UP000006055">
    <property type="component" value="Chromosome"/>
</dbReference>
<organism evidence="3 4">
    <name type="scientific">Desulfomonile tiedjei (strain ATCC 49306 / DSM 6799 / DCB-1)</name>
    <dbReference type="NCBI Taxonomy" id="706587"/>
    <lineage>
        <taxon>Bacteria</taxon>
        <taxon>Pseudomonadati</taxon>
        <taxon>Thermodesulfobacteriota</taxon>
        <taxon>Desulfomonilia</taxon>
        <taxon>Desulfomonilales</taxon>
        <taxon>Desulfomonilaceae</taxon>
        <taxon>Desulfomonile</taxon>
    </lineage>
</organism>
<dbReference type="EMBL" id="CP003360">
    <property type="protein sequence ID" value="AFM24295.1"/>
    <property type="molecule type" value="Genomic_DNA"/>
</dbReference>
<sequence>MKLRCPHCGTVQPYHENSGITAEDKTILRSDPEPIYAQPADDLTIPSDAFHEFRFPSERRNGKLSGSQTSNKSSNSWRRLAFWIAASLGVIILFALIVNIILPGPASQRPGSGLPQWEENAPQDINPARPR</sequence>
<keyword evidence="2" id="KW-0812">Transmembrane</keyword>
<gene>
    <name evidence="3" type="ordered locus">Desti_1584</name>
</gene>
<evidence type="ECO:0000313" key="4">
    <source>
        <dbReference type="Proteomes" id="UP000006055"/>
    </source>
</evidence>
<feature type="compositionally biased region" description="Low complexity" evidence="1">
    <location>
        <begin position="65"/>
        <end position="75"/>
    </location>
</feature>
<accession>I4C404</accession>
<feature type="transmembrane region" description="Helical" evidence="2">
    <location>
        <begin position="80"/>
        <end position="102"/>
    </location>
</feature>
<keyword evidence="4" id="KW-1185">Reference proteome</keyword>
<keyword evidence="2" id="KW-0472">Membrane</keyword>
<feature type="region of interest" description="Disordered" evidence="1">
    <location>
        <begin position="107"/>
        <end position="131"/>
    </location>
</feature>
<evidence type="ECO:0000256" key="1">
    <source>
        <dbReference type="SAM" id="MobiDB-lite"/>
    </source>
</evidence>